<accession>A0A7J5Y6P6</accession>
<feature type="chain" id="PRO_5029592489" description="Secreted protein" evidence="1">
    <location>
        <begin position="23"/>
        <end position="144"/>
    </location>
</feature>
<protein>
    <recommendedName>
        <fullName evidence="4">Secreted protein</fullName>
    </recommendedName>
</protein>
<keyword evidence="3" id="KW-1185">Reference proteome</keyword>
<dbReference type="AlphaFoldDB" id="A0A7J5Y6P6"/>
<dbReference type="Proteomes" id="UP000518266">
    <property type="component" value="Unassembled WGS sequence"/>
</dbReference>
<evidence type="ECO:0000256" key="1">
    <source>
        <dbReference type="SAM" id="SignalP"/>
    </source>
</evidence>
<dbReference type="EMBL" id="JAAKFY010000017">
    <property type="protein sequence ID" value="KAF3844008.1"/>
    <property type="molecule type" value="Genomic_DNA"/>
</dbReference>
<reference evidence="2 3" key="1">
    <citation type="submission" date="2020-03" db="EMBL/GenBank/DDBJ databases">
        <title>Dissostichus mawsoni Genome sequencing and assembly.</title>
        <authorList>
            <person name="Park H."/>
        </authorList>
    </citation>
    <scope>NUCLEOTIDE SEQUENCE [LARGE SCALE GENOMIC DNA]</scope>
    <source>
        <strain evidence="2">DM0001</strain>
        <tissue evidence="2">Muscle</tissue>
    </source>
</reference>
<evidence type="ECO:0000313" key="3">
    <source>
        <dbReference type="Proteomes" id="UP000518266"/>
    </source>
</evidence>
<name>A0A7J5Y6P6_DISMA</name>
<proteinExistence type="predicted"/>
<organism evidence="2 3">
    <name type="scientific">Dissostichus mawsoni</name>
    <name type="common">Antarctic cod</name>
    <dbReference type="NCBI Taxonomy" id="36200"/>
    <lineage>
        <taxon>Eukaryota</taxon>
        <taxon>Metazoa</taxon>
        <taxon>Chordata</taxon>
        <taxon>Craniata</taxon>
        <taxon>Vertebrata</taxon>
        <taxon>Euteleostomi</taxon>
        <taxon>Actinopterygii</taxon>
        <taxon>Neopterygii</taxon>
        <taxon>Teleostei</taxon>
        <taxon>Neoteleostei</taxon>
        <taxon>Acanthomorphata</taxon>
        <taxon>Eupercaria</taxon>
        <taxon>Perciformes</taxon>
        <taxon>Notothenioidei</taxon>
        <taxon>Nototheniidae</taxon>
        <taxon>Dissostichus</taxon>
    </lineage>
</organism>
<keyword evidence="1" id="KW-0732">Signal</keyword>
<sequence length="144" mass="15657">MLIMSILARFISSRTLLSPAMSASTVSLMDSSFSYLWGGGGGQDRQVFDDGEVAGVVVGDVNFVLAELSDLLVAGQTVVQVCMVAFSLAPTWRSRPSVRLKPPEPLPLDGAFSCDSYLRSLEICTGRVWLCDNLFQSTERYVNP</sequence>
<comment type="caution">
    <text evidence="2">The sequence shown here is derived from an EMBL/GenBank/DDBJ whole genome shotgun (WGS) entry which is preliminary data.</text>
</comment>
<gene>
    <name evidence="2" type="ORF">F7725_016056</name>
</gene>
<evidence type="ECO:0000313" key="2">
    <source>
        <dbReference type="EMBL" id="KAF3844008.1"/>
    </source>
</evidence>
<feature type="signal peptide" evidence="1">
    <location>
        <begin position="1"/>
        <end position="22"/>
    </location>
</feature>
<evidence type="ECO:0008006" key="4">
    <source>
        <dbReference type="Google" id="ProtNLM"/>
    </source>
</evidence>